<proteinExistence type="predicted"/>
<dbReference type="AlphaFoldDB" id="A0A1T2KZZ9"/>
<keyword evidence="3" id="KW-1185">Reference proteome</keyword>
<organism evidence="2 3">
    <name type="scientific">Solemya elarraichensis gill symbiont</name>
    <dbReference type="NCBI Taxonomy" id="1918949"/>
    <lineage>
        <taxon>Bacteria</taxon>
        <taxon>Pseudomonadati</taxon>
        <taxon>Pseudomonadota</taxon>
        <taxon>Gammaproteobacteria</taxon>
        <taxon>sulfur-oxidizing symbionts</taxon>
    </lineage>
</organism>
<dbReference type="PANTHER" id="PTHR43310">
    <property type="entry name" value="SULFATE TRANSPORTER YBAR-RELATED"/>
    <property type="match status" value="1"/>
</dbReference>
<dbReference type="PROSITE" id="PS50801">
    <property type="entry name" value="STAS"/>
    <property type="match status" value="1"/>
</dbReference>
<evidence type="ECO:0000313" key="2">
    <source>
        <dbReference type="EMBL" id="OOZ38401.1"/>
    </source>
</evidence>
<dbReference type="RefSeq" id="WP_135568177.1">
    <property type="nucleotide sequence ID" value="NZ_MPRK01000183.1"/>
</dbReference>
<dbReference type="EMBL" id="MPRK01000183">
    <property type="protein sequence ID" value="OOZ38401.1"/>
    <property type="molecule type" value="Genomic_DNA"/>
</dbReference>
<feature type="domain" description="STAS" evidence="1">
    <location>
        <begin position="1"/>
        <end position="101"/>
    </location>
</feature>
<dbReference type="CDD" id="cd07042">
    <property type="entry name" value="STAS_SulP_like_sulfate_transporter"/>
    <property type="match status" value="1"/>
</dbReference>
<gene>
    <name evidence="2" type="ORF">BOW52_08605</name>
</gene>
<protein>
    <submittedName>
        <fullName evidence="2">Sodium-independent anion transporter</fullName>
    </submittedName>
</protein>
<sequence>TKVYVINGPLFFGSAKVFSELFTPDDDPDEVIVDFINSRVADHSAVEAIDSLAERYTKRGKHLHLRHLSVDCTNLLNKAGDLVEVNYEEDPHYKVADDKLA</sequence>
<comment type="caution">
    <text evidence="2">The sequence shown here is derived from an EMBL/GenBank/DDBJ whole genome shotgun (WGS) entry which is preliminary data.</text>
</comment>
<evidence type="ECO:0000259" key="1">
    <source>
        <dbReference type="PROSITE" id="PS50801"/>
    </source>
</evidence>
<name>A0A1T2KZZ9_9GAMM</name>
<accession>A0A1T2KZZ9</accession>
<dbReference type="InterPro" id="IPR036513">
    <property type="entry name" value="STAS_dom_sf"/>
</dbReference>
<evidence type="ECO:0000313" key="3">
    <source>
        <dbReference type="Proteomes" id="UP000190198"/>
    </source>
</evidence>
<dbReference type="Pfam" id="PF01740">
    <property type="entry name" value="STAS"/>
    <property type="match status" value="1"/>
</dbReference>
<dbReference type="InterPro" id="IPR002645">
    <property type="entry name" value="STAS_dom"/>
</dbReference>
<dbReference type="SUPFAM" id="SSF52091">
    <property type="entry name" value="SpoIIaa-like"/>
    <property type="match status" value="1"/>
</dbReference>
<feature type="non-terminal residue" evidence="2">
    <location>
        <position position="1"/>
    </location>
</feature>
<dbReference type="Proteomes" id="UP000190198">
    <property type="component" value="Unassembled WGS sequence"/>
</dbReference>
<dbReference type="Gene3D" id="3.30.750.24">
    <property type="entry name" value="STAS domain"/>
    <property type="match status" value="1"/>
</dbReference>
<dbReference type="InterPro" id="IPR052706">
    <property type="entry name" value="Membrane-Transporter-like"/>
</dbReference>
<dbReference type="PANTHER" id="PTHR43310:SF1">
    <property type="entry name" value="SULFATE TRANSPORTER YBAR-RELATED"/>
    <property type="match status" value="1"/>
</dbReference>
<reference evidence="2 3" key="1">
    <citation type="submission" date="2016-11" db="EMBL/GenBank/DDBJ databases">
        <title>Mixed transmission modes and dynamic genome evolution in an obligate animal-bacterial symbiosis.</title>
        <authorList>
            <person name="Russell S.L."/>
            <person name="Corbett-Detig R.B."/>
            <person name="Cavanaugh C.M."/>
        </authorList>
    </citation>
    <scope>NUCLEOTIDE SEQUENCE [LARGE SCALE GENOMIC DNA]</scope>
    <source>
        <strain evidence="2">Sp-SM6</strain>
    </source>
</reference>